<name>A0A9X2BGE1_9VIBR</name>
<evidence type="ECO:0000313" key="2">
    <source>
        <dbReference type="Proteomes" id="UP001139559"/>
    </source>
</evidence>
<dbReference type="EMBL" id="JAJHVV010000003">
    <property type="protein sequence ID" value="MCK6262744.1"/>
    <property type="molecule type" value="Genomic_DNA"/>
</dbReference>
<organism evidence="1 2">
    <name type="scientific">Vibrio amylolyticus</name>
    <dbReference type="NCBI Taxonomy" id="2847292"/>
    <lineage>
        <taxon>Bacteria</taxon>
        <taxon>Pseudomonadati</taxon>
        <taxon>Pseudomonadota</taxon>
        <taxon>Gammaproteobacteria</taxon>
        <taxon>Vibrionales</taxon>
        <taxon>Vibrionaceae</taxon>
        <taxon>Vibrio</taxon>
    </lineage>
</organism>
<accession>A0A9X2BGE1</accession>
<evidence type="ECO:0000313" key="1">
    <source>
        <dbReference type="EMBL" id="MCK6262744.1"/>
    </source>
</evidence>
<dbReference type="AlphaFoldDB" id="A0A9X2BGE1"/>
<dbReference type="RefSeq" id="WP_248007857.1">
    <property type="nucleotide sequence ID" value="NZ_JAJHVV010000003.1"/>
</dbReference>
<gene>
    <name evidence="1" type="ORF">KP803_05585</name>
</gene>
<keyword evidence="2" id="KW-1185">Reference proteome</keyword>
<dbReference type="Proteomes" id="UP001139559">
    <property type="component" value="Unassembled WGS sequence"/>
</dbReference>
<reference evidence="1" key="1">
    <citation type="submission" date="2021-11" db="EMBL/GenBank/DDBJ databases">
        <title>Vibrio ZSDE26 sp. nov. and Vibrio ZSDZ34 sp. nov., isolated from coastal seawater in Qingdao.</title>
        <authorList>
            <person name="Zhang P."/>
        </authorList>
    </citation>
    <scope>NUCLEOTIDE SEQUENCE</scope>
    <source>
        <strain evidence="1">ZSDE26</strain>
    </source>
</reference>
<evidence type="ECO:0008006" key="3">
    <source>
        <dbReference type="Google" id="ProtNLM"/>
    </source>
</evidence>
<proteinExistence type="predicted"/>
<protein>
    <recommendedName>
        <fullName evidence="3">DUF4382 domain-containing protein</fullName>
    </recommendedName>
</protein>
<sequence>MYMKLTPLVLAAILVGCGSDSGDDNTTSPTNATLNFSVINQLDNELNSFDVNSYALDNHANHANHDKDLSDLDKVNIAFNYVFLKKVASLPGEVETCDQTGQCEQYHNYFDDQQNELRMIEVKAANGSDASPLFDGMMVKPGYYQMCLYINGESKSGGQVETDVDSHVIEHNGNADFLSSPSQGSCAGAKPPKDARPSGRLVSQTFQVQRGENNLAFKFDLESTLKYNNKHGWRFLGQKDFEIVQIDSNFGQIIGSVDIESIQQECKMQDDSALEAVYLYPYNTQQQQMLGYHSHSVGVEGEQRPLNHSMVSTTFAEGIDDQVAYFGFNNVKAGTYALGYSCSAQNDNEDNQGAYFNIYSTLDSVLVKKGQVTYPEFVAN</sequence>
<comment type="caution">
    <text evidence="1">The sequence shown here is derived from an EMBL/GenBank/DDBJ whole genome shotgun (WGS) entry which is preliminary data.</text>
</comment>
<dbReference type="PROSITE" id="PS51257">
    <property type="entry name" value="PROKAR_LIPOPROTEIN"/>
    <property type="match status" value="1"/>
</dbReference>